<dbReference type="Pfam" id="PF24355">
    <property type="entry name" value="DUF7514"/>
    <property type="match status" value="1"/>
</dbReference>
<comment type="caution">
    <text evidence="6">The sequence shown here is derived from an EMBL/GenBank/DDBJ whole genome shotgun (WGS) entry which is preliminary data.</text>
</comment>
<dbReference type="Gene3D" id="3.30.60.90">
    <property type="match status" value="1"/>
</dbReference>
<evidence type="ECO:0000313" key="6">
    <source>
        <dbReference type="EMBL" id="KAK4031362.1"/>
    </source>
</evidence>
<dbReference type="InterPro" id="IPR043145">
    <property type="entry name" value="Znf_ZZ_sf"/>
</dbReference>
<dbReference type="EMBL" id="MU854844">
    <property type="protein sequence ID" value="KAK4031362.1"/>
    <property type="molecule type" value="Genomic_DNA"/>
</dbReference>
<keyword evidence="7" id="KW-1185">Reference proteome</keyword>
<keyword evidence="3" id="KW-0862">Zinc</keyword>
<accession>A0AAN6SL65</accession>
<evidence type="ECO:0000256" key="4">
    <source>
        <dbReference type="SAM" id="MobiDB-lite"/>
    </source>
</evidence>
<dbReference type="GO" id="GO:0008270">
    <property type="term" value="F:zinc ion binding"/>
    <property type="evidence" value="ECO:0007669"/>
    <property type="project" value="UniProtKB-KW"/>
</dbReference>
<evidence type="ECO:0000259" key="5">
    <source>
        <dbReference type="Pfam" id="PF24355"/>
    </source>
</evidence>
<proteinExistence type="predicted"/>
<evidence type="ECO:0000313" key="7">
    <source>
        <dbReference type="Proteomes" id="UP001303115"/>
    </source>
</evidence>
<dbReference type="InterPro" id="IPR055936">
    <property type="entry name" value="DUF7514"/>
</dbReference>
<feature type="domain" description="DUF7514" evidence="5">
    <location>
        <begin position="228"/>
        <end position="300"/>
    </location>
</feature>
<feature type="compositionally biased region" description="Polar residues" evidence="4">
    <location>
        <begin position="79"/>
        <end position="94"/>
    </location>
</feature>
<organism evidence="6 7">
    <name type="scientific">Parachaetomium inaequale</name>
    <dbReference type="NCBI Taxonomy" id="2588326"/>
    <lineage>
        <taxon>Eukaryota</taxon>
        <taxon>Fungi</taxon>
        <taxon>Dikarya</taxon>
        <taxon>Ascomycota</taxon>
        <taxon>Pezizomycotina</taxon>
        <taxon>Sordariomycetes</taxon>
        <taxon>Sordariomycetidae</taxon>
        <taxon>Sordariales</taxon>
        <taxon>Chaetomiaceae</taxon>
        <taxon>Parachaetomium</taxon>
    </lineage>
</organism>
<name>A0AAN6SL65_9PEZI</name>
<gene>
    <name evidence="6" type="ORF">C8A01DRAFT_51533</name>
</gene>
<feature type="region of interest" description="Disordered" evidence="4">
    <location>
        <begin position="50"/>
        <end position="95"/>
    </location>
</feature>
<evidence type="ECO:0000256" key="1">
    <source>
        <dbReference type="ARBA" id="ARBA00022723"/>
    </source>
</evidence>
<evidence type="ECO:0000256" key="3">
    <source>
        <dbReference type="ARBA" id="ARBA00022833"/>
    </source>
</evidence>
<protein>
    <recommendedName>
        <fullName evidence="5">DUF7514 domain-containing protein</fullName>
    </recommendedName>
</protein>
<keyword evidence="2" id="KW-0863">Zinc-finger</keyword>
<dbReference type="AlphaFoldDB" id="A0AAN6SL65"/>
<dbReference type="CDD" id="cd02249">
    <property type="entry name" value="ZZ"/>
    <property type="match status" value="1"/>
</dbReference>
<evidence type="ECO:0000256" key="2">
    <source>
        <dbReference type="ARBA" id="ARBA00022771"/>
    </source>
</evidence>
<reference evidence="7" key="1">
    <citation type="journal article" date="2023" name="Mol. Phylogenet. Evol.">
        <title>Genome-scale phylogeny and comparative genomics of the fungal order Sordariales.</title>
        <authorList>
            <person name="Hensen N."/>
            <person name="Bonometti L."/>
            <person name="Westerberg I."/>
            <person name="Brannstrom I.O."/>
            <person name="Guillou S."/>
            <person name="Cros-Aarteil S."/>
            <person name="Calhoun S."/>
            <person name="Haridas S."/>
            <person name="Kuo A."/>
            <person name="Mondo S."/>
            <person name="Pangilinan J."/>
            <person name="Riley R."/>
            <person name="LaButti K."/>
            <person name="Andreopoulos B."/>
            <person name="Lipzen A."/>
            <person name="Chen C."/>
            <person name="Yan M."/>
            <person name="Daum C."/>
            <person name="Ng V."/>
            <person name="Clum A."/>
            <person name="Steindorff A."/>
            <person name="Ohm R.A."/>
            <person name="Martin F."/>
            <person name="Silar P."/>
            <person name="Natvig D.O."/>
            <person name="Lalanne C."/>
            <person name="Gautier V."/>
            <person name="Ament-Velasquez S.L."/>
            <person name="Kruys A."/>
            <person name="Hutchinson M.I."/>
            <person name="Powell A.J."/>
            <person name="Barry K."/>
            <person name="Miller A.N."/>
            <person name="Grigoriev I.V."/>
            <person name="Debuchy R."/>
            <person name="Gladieux P."/>
            <person name="Hiltunen Thoren M."/>
            <person name="Johannesson H."/>
        </authorList>
    </citation>
    <scope>NUCLEOTIDE SEQUENCE [LARGE SCALE GENOMIC DNA]</scope>
    <source>
        <strain evidence="7">CBS 284.82</strain>
    </source>
</reference>
<dbReference type="Proteomes" id="UP001303115">
    <property type="component" value="Unassembled WGS sequence"/>
</dbReference>
<sequence>MACAYFCDSCDESIPLTRARLRCLTCRDYDSCADCHHRYEVWRRGQMVASGGGPAPTVERREEPSTAMPRNLNAATVPASGTTMPQPPSGTTSMPQPPVVSEAYWGMLITPARTPSGIFSRLIAAVFAHFATESPDVLQPSEFCALMAAAGYSADFPPLQISTNEAAPPADLHTLDAWLVNWYRSFAVPLDHRMATREFSPPPPVQPHNGRIRMRDQLAHAMMYPPAPVVPNGLPLLSQRGLEQYFMSQAMEGPSNLSARINSIPRALPPLTDQETGRPFEAGAIPRQCFPLVPDPEVTHRRMVMQQQAAAMLAQQQAQAIAYEKRLMYEDHLLNEAGAQARRNCTGGWVTDAYGNRTYKQGYL</sequence>
<dbReference type="SUPFAM" id="SSF57850">
    <property type="entry name" value="RING/U-box"/>
    <property type="match status" value="1"/>
</dbReference>
<keyword evidence="1" id="KW-0479">Metal-binding</keyword>